<comment type="similarity">
    <text evidence="1">Belongs to the aldehyde dehydrogenase family.</text>
</comment>
<evidence type="ECO:0000256" key="3">
    <source>
        <dbReference type="ARBA" id="ARBA00050326"/>
    </source>
</evidence>
<name>A0A6A8DFA8_9BACI</name>
<dbReference type="PANTHER" id="PTHR42991">
    <property type="entry name" value="ALDEHYDE DEHYDROGENASE"/>
    <property type="match status" value="1"/>
</dbReference>
<dbReference type="Pfam" id="PF00171">
    <property type="entry name" value="Aldedh"/>
    <property type="match status" value="1"/>
</dbReference>
<evidence type="ECO:0000259" key="7">
    <source>
        <dbReference type="Pfam" id="PF00171"/>
    </source>
</evidence>
<reference evidence="8" key="1">
    <citation type="submission" date="2019-11" db="EMBL/GenBank/DDBJ databases">
        <authorList>
            <person name="Li J."/>
        </authorList>
    </citation>
    <scope>NUCLEOTIDE SEQUENCE</scope>
    <source>
        <strain evidence="8">B6B</strain>
    </source>
</reference>
<evidence type="ECO:0000313" key="8">
    <source>
        <dbReference type="EMBL" id="MRH44294.1"/>
    </source>
</evidence>
<dbReference type="AlphaFoldDB" id="A0A6A8DFA8"/>
<comment type="caution">
    <text evidence="8">The sequence shown here is derived from an EMBL/GenBank/DDBJ whole genome shotgun (WGS) entry which is preliminary data.</text>
</comment>
<dbReference type="InterPro" id="IPR016162">
    <property type="entry name" value="Ald_DH_N"/>
</dbReference>
<dbReference type="InterPro" id="IPR016161">
    <property type="entry name" value="Ald_DH/histidinol_DH"/>
</dbReference>
<dbReference type="OrthoDB" id="9762913at2"/>
<feature type="domain" description="Aldehyde dehydrogenase" evidence="7">
    <location>
        <begin position="16"/>
        <end position="473"/>
    </location>
</feature>
<organism evidence="8 9">
    <name type="scientific">Aquibacillus halophilus</name>
    <dbReference type="NCBI Taxonomy" id="930132"/>
    <lineage>
        <taxon>Bacteria</taxon>
        <taxon>Bacillati</taxon>
        <taxon>Bacillota</taxon>
        <taxon>Bacilli</taxon>
        <taxon>Bacillales</taxon>
        <taxon>Bacillaceae</taxon>
        <taxon>Aquibacillus</taxon>
    </lineage>
</organism>
<dbReference type="RefSeq" id="WP_153737898.1">
    <property type="nucleotide sequence ID" value="NZ_WJNG01000015.1"/>
</dbReference>
<comment type="function">
    <text evidence="4">Part of the sulfo-TAL (or sulfo-SFT) pathway, a D-sulfoquinovose degradation pathway that produces sulfolactate (SL). Catalyzes the oxidation of 3-sulfolactaldehyde (SLA) to sulfolactate (SL).</text>
</comment>
<gene>
    <name evidence="8" type="ORF">GH741_16745</name>
</gene>
<dbReference type="Proteomes" id="UP000799092">
    <property type="component" value="Unassembled WGS sequence"/>
</dbReference>
<sequence length="482" mass="52564">MQLQARQEKMLLAGQWITAERTFDVFNPQDNQLIAKVPLASQNDMLFAIEKAEEAYQTNRSWPTHERISILNRAASFMEDNKERYAKTIASEGSKTINEARGEVKRAIQTIRISAEEARRINGETINFDQNEGSENRVGYYYRFPIGVVAAITPFNDPLNLVAHKVGPAIAAGNAIVVKPASVTPLSALLLAEAFTNAGLPAGMLSVITGSGKEVGETLVTHPSIKMISFTGGTNAGERIAHQAGIKRINMELGSNSPVIVLDDADVHDAVQSCVSGSFSAVGQNCIGVQRIYVEKGVYSKFLESFKERTLELQVGDKMNELTDVGPMINEQEAKRVETWVEEALADGARIEVGGNRDGAYYYPTILTNVPKSAKIAQEEIFGPVVLVTPVEDVYEAIQQSNAVDYGLQAGIFTADIEKAFLAIQQLEVGGVMVNDSSDYRIDAMPFGGVKNSGLGREGVKSTIEAMTEQKVVSFRLRQHTL</sequence>
<evidence type="ECO:0000256" key="1">
    <source>
        <dbReference type="ARBA" id="ARBA00009986"/>
    </source>
</evidence>
<dbReference type="PANTHER" id="PTHR42991:SF1">
    <property type="entry name" value="ALDEHYDE DEHYDROGENASE"/>
    <property type="match status" value="1"/>
</dbReference>
<evidence type="ECO:0000256" key="5">
    <source>
        <dbReference type="ARBA" id="ARBA00066984"/>
    </source>
</evidence>
<dbReference type="CDD" id="cd07149">
    <property type="entry name" value="ALDH_y4uC"/>
    <property type="match status" value="1"/>
</dbReference>
<dbReference type="GO" id="GO:0008911">
    <property type="term" value="F:lactaldehyde dehydrogenase (NAD+) activity"/>
    <property type="evidence" value="ECO:0007669"/>
    <property type="project" value="TreeGrafter"/>
</dbReference>
<keyword evidence="2" id="KW-0560">Oxidoreductase</keyword>
<dbReference type="InterPro" id="IPR051020">
    <property type="entry name" value="ALDH-related_metabolic_enz"/>
</dbReference>
<evidence type="ECO:0000256" key="4">
    <source>
        <dbReference type="ARBA" id="ARBA00054572"/>
    </source>
</evidence>
<keyword evidence="9" id="KW-1185">Reference proteome</keyword>
<dbReference type="EMBL" id="WJNG01000015">
    <property type="protein sequence ID" value="MRH44294.1"/>
    <property type="molecule type" value="Genomic_DNA"/>
</dbReference>
<dbReference type="FunFam" id="3.40.605.10:FF:000007">
    <property type="entry name" value="NAD/NADP-dependent betaine aldehyde dehydrogenase"/>
    <property type="match status" value="1"/>
</dbReference>
<dbReference type="Gene3D" id="3.40.605.10">
    <property type="entry name" value="Aldehyde Dehydrogenase, Chain A, domain 1"/>
    <property type="match status" value="1"/>
</dbReference>
<comment type="catalytic activity">
    <reaction evidence="3">
        <text>(2S)-3-sulfolactaldehyde + NAD(+) + H2O = (2S)-3-sulfolactate + NADH + 2 H(+)</text>
        <dbReference type="Rhea" id="RHEA:47932"/>
        <dbReference type="ChEBI" id="CHEBI:15377"/>
        <dbReference type="ChEBI" id="CHEBI:15378"/>
        <dbReference type="ChEBI" id="CHEBI:57540"/>
        <dbReference type="ChEBI" id="CHEBI:57945"/>
        <dbReference type="ChEBI" id="CHEBI:61289"/>
        <dbReference type="ChEBI" id="CHEBI:90109"/>
        <dbReference type="EC" id="1.2.1.97"/>
    </reaction>
    <physiologicalReaction direction="left-to-right" evidence="3">
        <dbReference type="Rhea" id="RHEA:47933"/>
    </physiologicalReaction>
</comment>
<proteinExistence type="inferred from homology"/>
<protein>
    <recommendedName>
        <fullName evidence="6">3-sulfolactaldehyde dehydrogenase</fullName>
        <ecNumber evidence="5">1.2.1.97</ecNumber>
    </recommendedName>
</protein>
<dbReference type="FunFam" id="3.40.309.10:FF:000009">
    <property type="entry name" value="Aldehyde dehydrogenase A"/>
    <property type="match status" value="1"/>
</dbReference>
<dbReference type="SUPFAM" id="SSF53720">
    <property type="entry name" value="ALDH-like"/>
    <property type="match status" value="1"/>
</dbReference>
<dbReference type="InterPro" id="IPR015590">
    <property type="entry name" value="Aldehyde_DH_dom"/>
</dbReference>
<dbReference type="EC" id="1.2.1.97" evidence="5"/>
<accession>A0A6A8DFA8</accession>
<dbReference type="InterPro" id="IPR016163">
    <property type="entry name" value="Ald_DH_C"/>
</dbReference>
<evidence type="ECO:0000256" key="2">
    <source>
        <dbReference type="ARBA" id="ARBA00023002"/>
    </source>
</evidence>
<dbReference type="Gene3D" id="3.40.309.10">
    <property type="entry name" value="Aldehyde Dehydrogenase, Chain A, domain 2"/>
    <property type="match status" value="1"/>
</dbReference>
<evidence type="ECO:0000256" key="6">
    <source>
        <dbReference type="ARBA" id="ARBA00067277"/>
    </source>
</evidence>
<evidence type="ECO:0000313" key="9">
    <source>
        <dbReference type="Proteomes" id="UP000799092"/>
    </source>
</evidence>